<name>A0A061QUW4_9CHLO</name>
<reference evidence="1" key="1">
    <citation type="submission" date="2014-05" db="EMBL/GenBank/DDBJ databases">
        <title>The transcriptome of the halophilic microalga Tetraselmis sp. GSL018 isolated from the Great Salt Lake, Utah.</title>
        <authorList>
            <person name="Jinkerson R.E."/>
            <person name="D'Adamo S."/>
            <person name="Posewitz M.C."/>
        </authorList>
    </citation>
    <scope>NUCLEOTIDE SEQUENCE</scope>
    <source>
        <strain evidence="1">GSL018</strain>
    </source>
</reference>
<protein>
    <submittedName>
        <fullName evidence="1">Uncharacterized protein</fullName>
    </submittedName>
</protein>
<dbReference type="EMBL" id="GBEZ01024783">
    <property type="protein sequence ID" value="JAC62240.1"/>
    <property type="molecule type" value="Transcribed_RNA"/>
</dbReference>
<sequence>ATRAAVALCLVLRIGPGNEVGDAPAAFAFASVAVAPARGRGDHPKVRVREPLGVDKEQTVVLHGHPSLGAALRAVLRARPLLGSCDAPPLPPERTERG</sequence>
<proteinExistence type="predicted"/>
<dbReference type="AlphaFoldDB" id="A0A061QUW4"/>
<feature type="non-terminal residue" evidence="1">
    <location>
        <position position="98"/>
    </location>
</feature>
<accession>A0A061QUW4</accession>
<gene>
    <name evidence="1" type="ORF">TSPGSL018_23903</name>
</gene>
<feature type="non-terminal residue" evidence="1">
    <location>
        <position position="1"/>
    </location>
</feature>
<organism evidence="1">
    <name type="scientific">Tetraselmis sp. GSL018</name>
    <dbReference type="NCBI Taxonomy" id="582737"/>
    <lineage>
        <taxon>Eukaryota</taxon>
        <taxon>Viridiplantae</taxon>
        <taxon>Chlorophyta</taxon>
        <taxon>core chlorophytes</taxon>
        <taxon>Chlorodendrophyceae</taxon>
        <taxon>Chlorodendrales</taxon>
        <taxon>Chlorodendraceae</taxon>
        <taxon>Tetraselmis</taxon>
    </lineage>
</organism>
<evidence type="ECO:0000313" key="1">
    <source>
        <dbReference type="EMBL" id="JAC62240.1"/>
    </source>
</evidence>